<keyword evidence="1" id="KW-0802">TPR repeat</keyword>
<evidence type="ECO:0000256" key="1">
    <source>
        <dbReference type="PROSITE-ProRule" id="PRU00339"/>
    </source>
</evidence>
<evidence type="ECO:0000256" key="2">
    <source>
        <dbReference type="SAM" id="SignalP"/>
    </source>
</evidence>
<dbReference type="Gene3D" id="1.25.40.10">
    <property type="entry name" value="Tetratricopeptide repeat domain"/>
    <property type="match status" value="1"/>
</dbReference>
<dbReference type="SMART" id="SM00028">
    <property type="entry name" value="TPR"/>
    <property type="match status" value="3"/>
</dbReference>
<evidence type="ECO:0000313" key="4">
    <source>
        <dbReference type="Proteomes" id="UP000216225"/>
    </source>
</evidence>
<gene>
    <name evidence="3" type="primary">pilW</name>
    <name evidence="3" type="ORF">CE154_008955</name>
</gene>
<dbReference type="InterPro" id="IPR013360">
    <property type="entry name" value="Pilus_4_PilW"/>
</dbReference>
<dbReference type="PANTHER" id="PTHR12558:SF13">
    <property type="entry name" value="CELL DIVISION CYCLE PROTEIN 27 HOMOLOG"/>
    <property type="match status" value="1"/>
</dbReference>
<feature type="repeat" description="TPR" evidence="1">
    <location>
        <begin position="91"/>
        <end position="124"/>
    </location>
</feature>
<dbReference type="InterPro" id="IPR019734">
    <property type="entry name" value="TPR_rpt"/>
</dbReference>
<comment type="caution">
    <text evidence="3">The sequence shown here is derived from an EMBL/GenBank/DDBJ whole genome shotgun (WGS) entry which is preliminary data.</text>
</comment>
<evidence type="ECO:0000313" key="3">
    <source>
        <dbReference type="EMBL" id="RKJ96172.1"/>
    </source>
</evidence>
<dbReference type="EMBL" id="NKDB02000002">
    <property type="protein sequence ID" value="RKJ96172.1"/>
    <property type="molecule type" value="Genomic_DNA"/>
</dbReference>
<sequence>MTVWRTDRGRAGRWLMAACVAAAALVALAGCAHRAADPGVTEPVAGSGGETDVRRRARIRLELAANYMQMGQTAVALDEVRQALATDPGYADAYHLRGLVYMSMGDLALAEDSLKRAQAMKPADPDIMHNYGWLQCQRQQYEQANQLFERALATPTYAARSKTLMSQGLCYQRAGRAADAEQALLRAYEIDAGNPVVGYHLASIMLARSEAKRAQFYIRRVNNGEFANAQSLWLGIKVERALGDSVAMRQLGDQLHKRFPDAKETSAFDRGAFHE</sequence>
<name>A0A420KAE0_9BURK</name>
<dbReference type="Pfam" id="PF13432">
    <property type="entry name" value="TPR_16"/>
    <property type="match status" value="2"/>
</dbReference>
<dbReference type="NCBIfam" id="TIGR02521">
    <property type="entry name" value="type_IV_pilW"/>
    <property type="match status" value="1"/>
</dbReference>
<keyword evidence="2" id="KW-0732">Signal</keyword>
<accession>A0A420KAE0</accession>
<dbReference type="InterPro" id="IPR011990">
    <property type="entry name" value="TPR-like_helical_dom_sf"/>
</dbReference>
<feature type="signal peptide" evidence="2">
    <location>
        <begin position="1"/>
        <end position="29"/>
    </location>
</feature>
<dbReference type="Proteomes" id="UP000216225">
    <property type="component" value="Unassembled WGS sequence"/>
</dbReference>
<dbReference type="PROSITE" id="PS50005">
    <property type="entry name" value="TPR"/>
    <property type="match status" value="2"/>
</dbReference>
<reference evidence="3 4" key="1">
    <citation type="submission" date="2018-09" db="EMBL/GenBank/DDBJ databases">
        <title>Genome comparison of Alicycliphilus sp. BQ1, a polyurethanolytic bacterium, with its closest phylogenetic relatives Alicycliphilus denitrificans BC and K601, unable to attack polyurethane.</title>
        <authorList>
            <person name="Loza-Tavera H."/>
            <person name="Lozano L."/>
            <person name="Cevallos M."/>
            <person name="Maya-Lucas O."/>
            <person name="Garcia-Mena J."/>
            <person name="Hernandez J."/>
        </authorList>
    </citation>
    <scope>NUCLEOTIDE SEQUENCE [LARGE SCALE GENOMIC DNA]</scope>
    <source>
        <strain evidence="3 4">BQ1</strain>
    </source>
</reference>
<feature type="chain" id="PRO_5019154405" evidence="2">
    <location>
        <begin position="30"/>
        <end position="275"/>
    </location>
</feature>
<organism evidence="3 4">
    <name type="scientific">Alicycliphilus denitrificans</name>
    <dbReference type="NCBI Taxonomy" id="179636"/>
    <lineage>
        <taxon>Bacteria</taxon>
        <taxon>Pseudomonadati</taxon>
        <taxon>Pseudomonadota</taxon>
        <taxon>Betaproteobacteria</taxon>
        <taxon>Burkholderiales</taxon>
        <taxon>Comamonadaceae</taxon>
        <taxon>Alicycliphilus</taxon>
    </lineage>
</organism>
<protein>
    <submittedName>
        <fullName evidence="3">Type IV pilus biogenesis/stability protein PilW</fullName>
    </submittedName>
</protein>
<dbReference type="PROSITE" id="PS51257">
    <property type="entry name" value="PROKAR_LIPOPROTEIN"/>
    <property type="match status" value="1"/>
</dbReference>
<dbReference type="SUPFAM" id="SSF48452">
    <property type="entry name" value="TPR-like"/>
    <property type="match status" value="1"/>
</dbReference>
<proteinExistence type="predicted"/>
<dbReference type="AlphaFoldDB" id="A0A420KAE0"/>
<dbReference type="RefSeq" id="WP_094437759.1">
    <property type="nucleotide sequence ID" value="NZ_CP181370.1"/>
</dbReference>
<dbReference type="PANTHER" id="PTHR12558">
    <property type="entry name" value="CELL DIVISION CYCLE 16,23,27"/>
    <property type="match status" value="1"/>
</dbReference>
<feature type="repeat" description="TPR" evidence="1">
    <location>
        <begin position="57"/>
        <end position="90"/>
    </location>
</feature>